<evidence type="ECO:0000313" key="2">
    <source>
        <dbReference type="EMBL" id="MXV49651.1"/>
    </source>
</evidence>
<dbReference type="InterPro" id="IPR009937">
    <property type="entry name" value="Phage_holin_3_6"/>
</dbReference>
<evidence type="ECO:0000313" key="3">
    <source>
        <dbReference type="Proteomes" id="UP000466586"/>
    </source>
</evidence>
<dbReference type="Proteomes" id="UP000466586">
    <property type="component" value="Unassembled WGS sequence"/>
</dbReference>
<dbReference type="AlphaFoldDB" id="A0A7K1Y5J7"/>
<feature type="transmembrane region" description="Helical" evidence="1">
    <location>
        <begin position="73"/>
        <end position="94"/>
    </location>
</feature>
<proteinExistence type="predicted"/>
<dbReference type="RefSeq" id="WP_160842825.1">
    <property type="nucleotide sequence ID" value="NZ_WVHT01000001.1"/>
</dbReference>
<sequence>MPEITENNQDIISLLKEYVETNIELGKLTIKEKLIIAIANAITDTAMVISLLITFLFACITLGFYLGEVLNSNAAGFGIVSLIFLTIAIIVYFIKDGILERGLHNFMVKRIYRKKK</sequence>
<dbReference type="EMBL" id="WVHT01000001">
    <property type="protein sequence ID" value="MXV49651.1"/>
    <property type="molecule type" value="Genomic_DNA"/>
</dbReference>
<keyword evidence="1" id="KW-0812">Transmembrane</keyword>
<keyword evidence="3" id="KW-1185">Reference proteome</keyword>
<dbReference type="Pfam" id="PF07332">
    <property type="entry name" value="Phage_holin_3_6"/>
    <property type="match status" value="1"/>
</dbReference>
<keyword evidence="1" id="KW-0472">Membrane</keyword>
<name>A0A7K1Y5J7_9SPHI</name>
<feature type="transmembrane region" description="Helical" evidence="1">
    <location>
        <begin position="34"/>
        <end position="67"/>
    </location>
</feature>
<organism evidence="2 3">
    <name type="scientific">Hufsiella arboris</name>
    <dbReference type="NCBI Taxonomy" id="2695275"/>
    <lineage>
        <taxon>Bacteria</taxon>
        <taxon>Pseudomonadati</taxon>
        <taxon>Bacteroidota</taxon>
        <taxon>Sphingobacteriia</taxon>
        <taxon>Sphingobacteriales</taxon>
        <taxon>Sphingobacteriaceae</taxon>
        <taxon>Hufsiella</taxon>
    </lineage>
</organism>
<protein>
    <recommendedName>
        <fullName evidence="4">Phage holin family protein</fullName>
    </recommendedName>
</protein>
<reference evidence="2 3" key="1">
    <citation type="submission" date="2019-11" db="EMBL/GenBank/DDBJ databases">
        <title>Pedobacter sp. HMF7647 Genome sequencing and assembly.</title>
        <authorList>
            <person name="Kang H."/>
            <person name="Kim H."/>
            <person name="Joh K."/>
        </authorList>
    </citation>
    <scope>NUCLEOTIDE SEQUENCE [LARGE SCALE GENOMIC DNA]</scope>
    <source>
        <strain evidence="2 3">HMF7647</strain>
    </source>
</reference>
<accession>A0A7K1Y5J7</accession>
<gene>
    <name evidence="2" type="ORF">GS399_01600</name>
</gene>
<comment type="caution">
    <text evidence="2">The sequence shown here is derived from an EMBL/GenBank/DDBJ whole genome shotgun (WGS) entry which is preliminary data.</text>
</comment>
<evidence type="ECO:0000256" key="1">
    <source>
        <dbReference type="SAM" id="Phobius"/>
    </source>
</evidence>
<evidence type="ECO:0008006" key="4">
    <source>
        <dbReference type="Google" id="ProtNLM"/>
    </source>
</evidence>
<keyword evidence="1" id="KW-1133">Transmembrane helix</keyword>